<evidence type="ECO:0000313" key="1">
    <source>
        <dbReference type="EMBL" id="AQT47993.1"/>
    </source>
</evidence>
<accession>A0A1U9MJU4</accession>
<evidence type="ECO:0008006" key="3">
    <source>
        <dbReference type="Google" id="ProtNLM"/>
    </source>
</evidence>
<dbReference type="Proteomes" id="UP000189632">
    <property type="component" value="Chromosome"/>
</dbReference>
<dbReference type="AlphaFoldDB" id="A0A1U9MJU4"/>
<sequence length="82" mass="9769">MKTANDIIDIIKNQTTVLQGMHVCWIDEDQTLYVKPPEIMSLNALHRELTETRQKRLYKAIKLSKNSFLRIIRYSMSKYVFH</sequence>
<keyword evidence="2" id="KW-1185">Reference proteome</keyword>
<dbReference type="EMBL" id="CP015625">
    <property type="protein sequence ID" value="AQT47993.1"/>
    <property type="molecule type" value="Genomic_DNA"/>
</dbReference>
<name>A0A1U9MJU4_9HYPH</name>
<dbReference type="KEGG" id="bapi:BBC0122_018980"/>
<reference evidence="1 2" key="1">
    <citation type="submission" date="2016-11" db="EMBL/GenBank/DDBJ databases">
        <title>Comparative genomics of Bartonella apis.</title>
        <authorList>
            <person name="Engel P."/>
        </authorList>
    </citation>
    <scope>NUCLEOTIDE SEQUENCE [LARGE SCALE GENOMIC DNA]</scope>
    <source>
        <strain evidence="1 2">BBC0122</strain>
    </source>
</reference>
<evidence type="ECO:0000313" key="2">
    <source>
        <dbReference type="Proteomes" id="UP000189632"/>
    </source>
</evidence>
<gene>
    <name evidence="1" type="ORF">BBC0122_018980</name>
</gene>
<protein>
    <recommendedName>
        <fullName evidence="3">TubC N-terminal docking domain-containing protein</fullName>
    </recommendedName>
</protein>
<proteinExistence type="predicted"/>
<organism evidence="1 2">
    <name type="scientific">Bartonella choladocola</name>
    <dbReference type="NCBI Taxonomy" id="2750995"/>
    <lineage>
        <taxon>Bacteria</taxon>
        <taxon>Pseudomonadati</taxon>
        <taxon>Pseudomonadota</taxon>
        <taxon>Alphaproteobacteria</taxon>
        <taxon>Hyphomicrobiales</taxon>
        <taxon>Bartonellaceae</taxon>
        <taxon>Bartonella</taxon>
    </lineage>
</organism>